<dbReference type="EMBL" id="JBHRXZ010000001">
    <property type="protein sequence ID" value="MFC3606328.1"/>
    <property type="molecule type" value="Genomic_DNA"/>
</dbReference>
<name>A0ABV7SZU6_9GAMM</name>
<evidence type="ECO:0000256" key="2">
    <source>
        <dbReference type="SAM" id="SignalP"/>
    </source>
</evidence>
<evidence type="ECO:0000256" key="1">
    <source>
        <dbReference type="SAM" id="MobiDB-lite"/>
    </source>
</evidence>
<accession>A0ABV7SZU6</accession>
<comment type="caution">
    <text evidence="3">The sequence shown here is derived from an EMBL/GenBank/DDBJ whole genome shotgun (WGS) entry which is preliminary data.</text>
</comment>
<dbReference type="Proteomes" id="UP001595630">
    <property type="component" value="Unassembled WGS sequence"/>
</dbReference>
<keyword evidence="4" id="KW-1185">Reference proteome</keyword>
<evidence type="ECO:0000313" key="4">
    <source>
        <dbReference type="Proteomes" id="UP001595630"/>
    </source>
</evidence>
<feature type="signal peptide" evidence="2">
    <location>
        <begin position="1"/>
        <end position="20"/>
    </location>
</feature>
<protein>
    <recommendedName>
        <fullName evidence="5">UrcA family protein</fullName>
    </recommendedName>
</protein>
<evidence type="ECO:0000313" key="3">
    <source>
        <dbReference type="EMBL" id="MFC3606328.1"/>
    </source>
</evidence>
<sequence>MKRLALFAAAALLASPAAFAQDQDLCELNMAEVDQHMTTSMATMGEPARTKVEGYIETAEEAQATGDTDTCIAQSTMALQILKGPGGSDAGSAAGGASGGGQ</sequence>
<proteinExistence type="predicted"/>
<feature type="compositionally biased region" description="Gly residues" evidence="1">
    <location>
        <begin position="84"/>
        <end position="102"/>
    </location>
</feature>
<reference evidence="4" key="1">
    <citation type="journal article" date="2019" name="Int. J. Syst. Evol. Microbiol.">
        <title>The Global Catalogue of Microorganisms (GCM) 10K type strain sequencing project: providing services to taxonomists for standard genome sequencing and annotation.</title>
        <authorList>
            <consortium name="The Broad Institute Genomics Platform"/>
            <consortium name="The Broad Institute Genome Sequencing Center for Infectious Disease"/>
            <person name="Wu L."/>
            <person name="Ma J."/>
        </authorList>
    </citation>
    <scope>NUCLEOTIDE SEQUENCE [LARGE SCALE GENOMIC DNA]</scope>
    <source>
        <strain evidence="4">KCTC 42447</strain>
    </source>
</reference>
<feature type="region of interest" description="Disordered" evidence="1">
    <location>
        <begin position="83"/>
        <end position="102"/>
    </location>
</feature>
<keyword evidence="2" id="KW-0732">Signal</keyword>
<organism evidence="3 4">
    <name type="scientific">Stutzerimonas tarimensis</name>
    <dbReference type="NCBI Taxonomy" id="1507735"/>
    <lineage>
        <taxon>Bacteria</taxon>
        <taxon>Pseudomonadati</taxon>
        <taxon>Pseudomonadota</taxon>
        <taxon>Gammaproteobacteria</taxon>
        <taxon>Pseudomonadales</taxon>
        <taxon>Pseudomonadaceae</taxon>
        <taxon>Stutzerimonas</taxon>
    </lineage>
</organism>
<dbReference type="RefSeq" id="WP_386360275.1">
    <property type="nucleotide sequence ID" value="NZ_JBHRXZ010000001.1"/>
</dbReference>
<evidence type="ECO:0008006" key="5">
    <source>
        <dbReference type="Google" id="ProtNLM"/>
    </source>
</evidence>
<feature type="chain" id="PRO_5045848781" description="UrcA family protein" evidence="2">
    <location>
        <begin position="21"/>
        <end position="102"/>
    </location>
</feature>
<gene>
    <name evidence="3" type="ORF">ACFOMF_00805</name>
</gene>